<name>A0A9D4M8W0_DREPO</name>
<dbReference type="Proteomes" id="UP000828390">
    <property type="component" value="Unassembled WGS sequence"/>
</dbReference>
<dbReference type="AlphaFoldDB" id="A0A9D4M8W0"/>
<reference evidence="2" key="1">
    <citation type="journal article" date="2019" name="bioRxiv">
        <title>The Genome of the Zebra Mussel, Dreissena polymorpha: A Resource for Invasive Species Research.</title>
        <authorList>
            <person name="McCartney M.A."/>
            <person name="Auch B."/>
            <person name="Kono T."/>
            <person name="Mallez S."/>
            <person name="Zhang Y."/>
            <person name="Obille A."/>
            <person name="Becker A."/>
            <person name="Abrahante J.E."/>
            <person name="Garbe J."/>
            <person name="Badalamenti J.P."/>
            <person name="Herman A."/>
            <person name="Mangelson H."/>
            <person name="Liachko I."/>
            <person name="Sullivan S."/>
            <person name="Sone E.D."/>
            <person name="Koren S."/>
            <person name="Silverstein K.A.T."/>
            <person name="Beckman K.B."/>
            <person name="Gohl D.M."/>
        </authorList>
    </citation>
    <scope>NUCLEOTIDE SEQUENCE</scope>
    <source>
        <strain evidence="2">Duluth1</strain>
        <tissue evidence="2">Whole animal</tissue>
    </source>
</reference>
<gene>
    <name evidence="2" type="ORF">DPMN_035005</name>
</gene>
<evidence type="ECO:0000313" key="2">
    <source>
        <dbReference type="EMBL" id="KAH3871791.1"/>
    </source>
</evidence>
<comment type="caution">
    <text evidence="2">The sequence shown here is derived from an EMBL/GenBank/DDBJ whole genome shotgun (WGS) entry which is preliminary data.</text>
</comment>
<sequence>MTQRGDKKTAQYSLPNIDTLASKGQKINGATIRPSKFQPKQPTGNSASDNEPNRNYSDI</sequence>
<organism evidence="2 3">
    <name type="scientific">Dreissena polymorpha</name>
    <name type="common">Zebra mussel</name>
    <name type="synonym">Mytilus polymorpha</name>
    <dbReference type="NCBI Taxonomy" id="45954"/>
    <lineage>
        <taxon>Eukaryota</taxon>
        <taxon>Metazoa</taxon>
        <taxon>Spiralia</taxon>
        <taxon>Lophotrochozoa</taxon>
        <taxon>Mollusca</taxon>
        <taxon>Bivalvia</taxon>
        <taxon>Autobranchia</taxon>
        <taxon>Heteroconchia</taxon>
        <taxon>Euheterodonta</taxon>
        <taxon>Imparidentia</taxon>
        <taxon>Neoheterodontei</taxon>
        <taxon>Myida</taxon>
        <taxon>Dreissenoidea</taxon>
        <taxon>Dreissenidae</taxon>
        <taxon>Dreissena</taxon>
    </lineage>
</organism>
<dbReference type="EMBL" id="JAIWYP010000002">
    <property type="protein sequence ID" value="KAH3871791.1"/>
    <property type="molecule type" value="Genomic_DNA"/>
</dbReference>
<reference evidence="2" key="2">
    <citation type="submission" date="2020-11" db="EMBL/GenBank/DDBJ databases">
        <authorList>
            <person name="McCartney M.A."/>
            <person name="Auch B."/>
            <person name="Kono T."/>
            <person name="Mallez S."/>
            <person name="Becker A."/>
            <person name="Gohl D.M."/>
            <person name="Silverstein K.A.T."/>
            <person name="Koren S."/>
            <person name="Bechman K.B."/>
            <person name="Herman A."/>
            <person name="Abrahante J.E."/>
            <person name="Garbe J."/>
        </authorList>
    </citation>
    <scope>NUCLEOTIDE SEQUENCE</scope>
    <source>
        <strain evidence="2">Duluth1</strain>
        <tissue evidence="2">Whole animal</tissue>
    </source>
</reference>
<accession>A0A9D4M8W0</accession>
<evidence type="ECO:0000313" key="3">
    <source>
        <dbReference type="Proteomes" id="UP000828390"/>
    </source>
</evidence>
<keyword evidence="3" id="KW-1185">Reference proteome</keyword>
<proteinExistence type="predicted"/>
<evidence type="ECO:0000256" key="1">
    <source>
        <dbReference type="SAM" id="MobiDB-lite"/>
    </source>
</evidence>
<feature type="compositionally biased region" description="Polar residues" evidence="1">
    <location>
        <begin position="38"/>
        <end position="59"/>
    </location>
</feature>
<feature type="region of interest" description="Disordered" evidence="1">
    <location>
        <begin position="1"/>
        <end position="59"/>
    </location>
</feature>
<protein>
    <submittedName>
        <fullName evidence="2">Uncharacterized protein</fullName>
    </submittedName>
</protein>